<reference evidence="4 5" key="1">
    <citation type="journal article" date="2016" name="Nat. Commun.">
        <title>Thousands of microbial genomes shed light on interconnected biogeochemical processes in an aquifer system.</title>
        <authorList>
            <person name="Anantharaman K."/>
            <person name="Brown C.T."/>
            <person name="Hug L.A."/>
            <person name="Sharon I."/>
            <person name="Castelle C.J."/>
            <person name="Probst A.J."/>
            <person name="Thomas B.C."/>
            <person name="Singh A."/>
            <person name="Wilkins M.J."/>
            <person name="Karaoz U."/>
            <person name="Brodie E.L."/>
            <person name="Williams K.H."/>
            <person name="Hubbard S.S."/>
            <person name="Banfield J.F."/>
        </authorList>
    </citation>
    <scope>NUCLEOTIDE SEQUENCE [LARGE SCALE GENOMIC DNA]</scope>
</reference>
<dbReference type="Pfam" id="PF00583">
    <property type="entry name" value="Acetyltransf_1"/>
    <property type="match status" value="1"/>
</dbReference>
<dbReference type="InterPro" id="IPR050680">
    <property type="entry name" value="YpeA/RimI_acetyltransf"/>
</dbReference>
<dbReference type="GO" id="GO:0016747">
    <property type="term" value="F:acyltransferase activity, transferring groups other than amino-acyl groups"/>
    <property type="evidence" value="ECO:0007669"/>
    <property type="project" value="InterPro"/>
</dbReference>
<gene>
    <name evidence="4" type="ORF">A2866_03870</name>
</gene>
<keyword evidence="1" id="KW-0808">Transferase</keyword>
<name>A0A1F7GRW8_9BACT</name>
<evidence type="ECO:0000256" key="2">
    <source>
        <dbReference type="ARBA" id="ARBA00023315"/>
    </source>
</evidence>
<sequence length="173" mass="20689">MKFTVRKLIQKDLPQLVELLNKTLDEAFIHYQKRTRQAYKRLSDIKYYTRVLKRKTSIALGAFAKGKILGFISLESKDGGVGLVEWFIVDKSYRGKGLGTALMARLEKEAISKYYHHIFLYTETKKNIEFYKRRGFEYVGLQKKSWFGEDEHMMQKILRDKPFHEMFERYLRE</sequence>
<accession>A0A1F7GRW8</accession>
<dbReference type="AlphaFoldDB" id="A0A1F7GRW8"/>
<evidence type="ECO:0000313" key="5">
    <source>
        <dbReference type="Proteomes" id="UP000177026"/>
    </source>
</evidence>
<feature type="domain" description="N-acetyltransferase" evidence="3">
    <location>
        <begin position="3"/>
        <end position="159"/>
    </location>
</feature>
<evidence type="ECO:0000256" key="1">
    <source>
        <dbReference type="ARBA" id="ARBA00022679"/>
    </source>
</evidence>
<organism evidence="4 5">
    <name type="scientific">Candidatus Roizmanbacteria bacterium RIFCSPHIGHO2_01_FULL_39_8</name>
    <dbReference type="NCBI Taxonomy" id="1802033"/>
    <lineage>
        <taxon>Bacteria</taxon>
        <taxon>Candidatus Roizmaniibacteriota</taxon>
    </lineage>
</organism>
<keyword evidence="2" id="KW-0012">Acyltransferase</keyword>
<dbReference type="SUPFAM" id="SSF55729">
    <property type="entry name" value="Acyl-CoA N-acyltransferases (Nat)"/>
    <property type="match status" value="1"/>
</dbReference>
<evidence type="ECO:0000259" key="3">
    <source>
        <dbReference type="PROSITE" id="PS51186"/>
    </source>
</evidence>
<dbReference type="CDD" id="cd04301">
    <property type="entry name" value="NAT_SF"/>
    <property type="match status" value="1"/>
</dbReference>
<dbReference type="EMBL" id="MFZI01000014">
    <property type="protein sequence ID" value="OGK21615.1"/>
    <property type="molecule type" value="Genomic_DNA"/>
</dbReference>
<evidence type="ECO:0000313" key="4">
    <source>
        <dbReference type="EMBL" id="OGK21615.1"/>
    </source>
</evidence>
<proteinExistence type="predicted"/>
<comment type="caution">
    <text evidence="4">The sequence shown here is derived from an EMBL/GenBank/DDBJ whole genome shotgun (WGS) entry which is preliminary data.</text>
</comment>
<dbReference type="InterPro" id="IPR000182">
    <property type="entry name" value="GNAT_dom"/>
</dbReference>
<dbReference type="Proteomes" id="UP000177026">
    <property type="component" value="Unassembled WGS sequence"/>
</dbReference>
<dbReference type="Gene3D" id="3.40.630.30">
    <property type="match status" value="1"/>
</dbReference>
<dbReference type="InterPro" id="IPR016181">
    <property type="entry name" value="Acyl_CoA_acyltransferase"/>
</dbReference>
<dbReference type="PANTHER" id="PTHR43420:SF47">
    <property type="entry name" value="N-ACETYLTRANSFERASE DOMAIN-CONTAINING PROTEIN"/>
    <property type="match status" value="1"/>
</dbReference>
<dbReference type="PANTHER" id="PTHR43420">
    <property type="entry name" value="ACETYLTRANSFERASE"/>
    <property type="match status" value="1"/>
</dbReference>
<dbReference type="PROSITE" id="PS51186">
    <property type="entry name" value="GNAT"/>
    <property type="match status" value="1"/>
</dbReference>
<protein>
    <recommendedName>
        <fullName evidence="3">N-acetyltransferase domain-containing protein</fullName>
    </recommendedName>
</protein>